<organism evidence="3 4">
    <name type="scientific">Aquimarina litoralis</name>
    <dbReference type="NCBI Taxonomy" id="584605"/>
    <lineage>
        <taxon>Bacteria</taxon>
        <taxon>Pseudomonadati</taxon>
        <taxon>Bacteroidota</taxon>
        <taxon>Flavobacteriia</taxon>
        <taxon>Flavobacteriales</taxon>
        <taxon>Flavobacteriaceae</taxon>
        <taxon>Aquimarina</taxon>
    </lineage>
</organism>
<protein>
    <submittedName>
        <fullName evidence="3">Response regulator</fullName>
    </submittedName>
</protein>
<dbReference type="SMART" id="SM00448">
    <property type="entry name" value="REC"/>
    <property type="match status" value="1"/>
</dbReference>
<reference evidence="3 4" key="1">
    <citation type="journal article" date="2019" name="Int. J. Syst. Evol. Microbiol.">
        <title>The Global Catalogue of Microorganisms (GCM) 10K type strain sequencing project: providing services to taxonomists for standard genome sequencing and annotation.</title>
        <authorList>
            <consortium name="The Broad Institute Genomics Platform"/>
            <consortium name="The Broad Institute Genome Sequencing Center for Infectious Disease"/>
            <person name="Wu L."/>
            <person name="Ma J."/>
        </authorList>
    </citation>
    <scope>NUCLEOTIDE SEQUENCE [LARGE SCALE GENOMIC DNA]</scope>
    <source>
        <strain evidence="3 4">JCM 15974</strain>
    </source>
</reference>
<dbReference type="Gene3D" id="3.40.50.2300">
    <property type="match status" value="1"/>
</dbReference>
<feature type="modified residue" description="4-aspartylphosphate" evidence="1">
    <location>
        <position position="61"/>
    </location>
</feature>
<keyword evidence="1" id="KW-0597">Phosphoprotein</keyword>
<accession>A0ABN1IJJ5</accession>
<dbReference type="InterPro" id="IPR052893">
    <property type="entry name" value="TCS_response_regulator"/>
</dbReference>
<dbReference type="RefSeq" id="WP_299604518.1">
    <property type="nucleotide sequence ID" value="NZ_BAAAGE010000001.1"/>
</dbReference>
<dbReference type="PROSITE" id="PS50110">
    <property type="entry name" value="RESPONSE_REGULATORY"/>
    <property type="match status" value="1"/>
</dbReference>
<proteinExistence type="predicted"/>
<gene>
    <name evidence="3" type="ORF">GCM10009430_09970</name>
</gene>
<name>A0ABN1IJJ5_9FLAO</name>
<dbReference type="InterPro" id="IPR011006">
    <property type="entry name" value="CheY-like_superfamily"/>
</dbReference>
<evidence type="ECO:0000256" key="1">
    <source>
        <dbReference type="PROSITE-ProRule" id="PRU00169"/>
    </source>
</evidence>
<sequence>MYLDRLHIALVEDDEDDRMFFKDAIDEIQMKTNLLLFGNGQEFLDHILLPGQSLPHLVFLDLNMPIKNGIECLEELRAQERFKNLSIAIYSTSSSDQDIEDTFIKGANIYINKPNDFNKLKSVISEVLKINWQYHTSNLSRENFLLRV</sequence>
<keyword evidence="4" id="KW-1185">Reference proteome</keyword>
<dbReference type="Proteomes" id="UP001501758">
    <property type="component" value="Unassembled WGS sequence"/>
</dbReference>
<evidence type="ECO:0000313" key="4">
    <source>
        <dbReference type="Proteomes" id="UP001501758"/>
    </source>
</evidence>
<dbReference type="Pfam" id="PF00072">
    <property type="entry name" value="Response_reg"/>
    <property type="match status" value="1"/>
</dbReference>
<dbReference type="InterPro" id="IPR001789">
    <property type="entry name" value="Sig_transdc_resp-reg_receiver"/>
</dbReference>
<feature type="domain" description="Response regulatory" evidence="2">
    <location>
        <begin position="7"/>
        <end position="128"/>
    </location>
</feature>
<dbReference type="PANTHER" id="PTHR44520">
    <property type="entry name" value="RESPONSE REGULATOR RCP1-RELATED"/>
    <property type="match status" value="1"/>
</dbReference>
<dbReference type="EMBL" id="BAAAGE010000001">
    <property type="protein sequence ID" value="GAA0715479.1"/>
    <property type="molecule type" value="Genomic_DNA"/>
</dbReference>
<dbReference type="PANTHER" id="PTHR44520:SF2">
    <property type="entry name" value="RESPONSE REGULATOR RCP1"/>
    <property type="match status" value="1"/>
</dbReference>
<evidence type="ECO:0000313" key="3">
    <source>
        <dbReference type="EMBL" id="GAA0715479.1"/>
    </source>
</evidence>
<comment type="caution">
    <text evidence="3">The sequence shown here is derived from an EMBL/GenBank/DDBJ whole genome shotgun (WGS) entry which is preliminary data.</text>
</comment>
<dbReference type="SUPFAM" id="SSF52172">
    <property type="entry name" value="CheY-like"/>
    <property type="match status" value="1"/>
</dbReference>
<evidence type="ECO:0000259" key="2">
    <source>
        <dbReference type="PROSITE" id="PS50110"/>
    </source>
</evidence>